<dbReference type="PROSITE" id="PS51379">
    <property type="entry name" value="4FE4S_FER_2"/>
    <property type="match status" value="2"/>
</dbReference>
<dbReference type="Gene3D" id="3.30.70.20">
    <property type="match status" value="1"/>
</dbReference>
<proteinExistence type="predicted"/>
<evidence type="ECO:0000313" key="6">
    <source>
        <dbReference type="Proteomes" id="UP000660021"/>
    </source>
</evidence>
<evidence type="ECO:0000256" key="2">
    <source>
        <dbReference type="ARBA" id="ARBA00023004"/>
    </source>
</evidence>
<dbReference type="InterPro" id="IPR017900">
    <property type="entry name" value="4Fe4S_Fe_S_CS"/>
</dbReference>
<sequence>MEEHPIGTVRAVYFSATGTTRTVALTLARTLAEELSAPLEEYDFTLPAARTAPPPVQAGDLVVAGLPVYAGRLPNVLLPYLETWEGAGALALPLVLFGNRNFDDALIELRDLLIRRGFLPFAAAAFVGEHAFSTTLAAGRPDWTDLDTARAFARRAADKLRAGPVEEPVAVAGRTPIGPYYQPRDRSGAPIDIRKVRSKVGAQCDQCGLCAKLCPMGSIDPRDVRSYTGICIKCGACIKGCPRQARYYDDPGYLYHKEELELGYARPASISLFL</sequence>
<protein>
    <submittedName>
        <fullName evidence="5">Ferredoxin</fullName>
    </submittedName>
</protein>
<dbReference type="InterPro" id="IPR029039">
    <property type="entry name" value="Flavoprotein-like_sf"/>
</dbReference>
<dbReference type="Gene3D" id="3.40.50.360">
    <property type="match status" value="1"/>
</dbReference>
<evidence type="ECO:0000259" key="4">
    <source>
        <dbReference type="PROSITE" id="PS51379"/>
    </source>
</evidence>
<evidence type="ECO:0000313" key="5">
    <source>
        <dbReference type="EMBL" id="MBC5731639.1"/>
    </source>
</evidence>
<dbReference type="Proteomes" id="UP000660021">
    <property type="component" value="Unassembled WGS sequence"/>
</dbReference>
<feature type="domain" description="4Fe-4S ferredoxin-type" evidence="4">
    <location>
        <begin position="222"/>
        <end position="251"/>
    </location>
</feature>
<evidence type="ECO:0000256" key="1">
    <source>
        <dbReference type="ARBA" id="ARBA00022723"/>
    </source>
</evidence>
<dbReference type="SUPFAM" id="SSF52218">
    <property type="entry name" value="Flavoproteins"/>
    <property type="match status" value="1"/>
</dbReference>
<dbReference type="RefSeq" id="WP_186964148.1">
    <property type="nucleotide sequence ID" value="NZ_JACOPR010000008.1"/>
</dbReference>
<keyword evidence="6" id="KW-1185">Reference proteome</keyword>
<keyword evidence="3" id="KW-0411">Iron-sulfur</keyword>
<reference evidence="5 6" key="1">
    <citation type="submission" date="2020-08" db="EMBL/GenBank/DDBJ databases">
        <title>Genome public.</title>
        <authorList>
            <person name="Liu C."/>
            <person name="Sun Q."/>
        </authorList>
    </citation>
    <scope>NUCLEOTIDE SEQUENCE [LARGE SCALE GENOMIC DNA]</scope>
    <source>
        <strain evidence="5 6">New-38</strain>
    </source>
</reference>
<dbReference type="EMBL" id="JACOPR010000008">
    <property type="protein sequence ID" value="MBC5731639.1"/>
    <property type="molecule type" value="Genomic_DNA"/>
</dbReference>
<keyword evidence="2" id="KW-0408">Iron</keyword>
<gene>
    <name evidence="5" type="ORF">H8S34_12495</name>
</gene>
<dbReference type="InterPro" id="IPR017896">
    <property type="entry name" value="4Fe4S_Fe-S-bd"/>
</dbReference>
<name>A0ABR7HVU0_9FIRM</name>
<accession>A0ABR7HVU0</accession>
<organism evidence="5 6">
    <name type="scientific">Pseudoflavonifractor hominis</name>
    <dbReference type="NCBI Taxonomy" id="2763059"/>
    <lineage>
        <taxon>Bacteria</taxon>
        <taxon>Bacillati</taxon>
        <taxon>Bacillota</taxon>
        <taxon>Clostridia</taxon>
        <taxon>Eubacteriales</taxon>
        <taxon>Oscillospiraceae</taxon>
        <taxon>Pseudoflavonifractor</taxon>
    </lineage>
</organism>
<dbReference type="PROSITE" id="PS00198">
    <property type="entry name" value="4FE4S_FER_1"/>
    <property type="match status" value="1"/>
</dbReference>
<evidence type="ECO:0000256" key="3">
    <source>
        <dbReference type="ARBA" id="ARBA00023014"/>
    </source>
</evidence>
<feature type="domain" description="4Fe-4S ferredoxin-type" evidence="4">
    <location>
        <begin position="194"/>
        <end position="221"/>
    </location>
</feature>
<dbReference type="SUPFAM" id="SSF54862">
    <property type="entry name" value="4Fe-4S ferredoxins"/>
    <property type="match status" value="1"/>
</dbReference>
<keyword evidence="1" id="KW-0479">Metal-binding</keyword>
<dbReference type="Pfam" id="PF13187">
    <property type="entry name" value="Fer4_9"/>
    <property type="match status" value="1"/>
</dbReference>
<comment type="caution">
    <text evidence="5">The sequence shown here is derived from an EMBL/GenBank/DDBJ whole genome shotgun (WGS) entry which is preliminary data.</text>
</comment>